<dbReference type="GO" id="GO:0005789">
    <property type="term" value="C:endoplasmic reticulum membrane"/>
    <property type="evidence" value="ECO:0007669"/>
    <property type="project" value="UniProtKB-SubCell"/>
</dbReference>
<evidence type="ECO:0000256" key="4">
    <source>
        <dbReference type="ARBA" id="ARBA00022692"/>
    </source>
</evidence>
<sequence>MDTSSVEKSLVSGSLIYVGQQILSKGVSFVLNQYLVRISNPTLFGDVASYEALCMMVLFFSRYAVRLAAQRQPCTAEGRSNVATLGSASVLFGSAMLLFVSFWWRHSHTALVYDIATFIELCTEPFYCMAMFDSKDLVIARAEFYSLIIKSLVSVYFVKQSASPLSFAYGQTAYAVSLLALYVVSTKSIPSLTRLAKDNYILLLTLFGQSLFHYYQSEGDRLLVMSLPAEDRGVYYVASNYGSLIARLLFLPVEEKIRQVFSRARQSNRASDILSLAQDVLRWYAYFAGLILLYAPLLLPFLFSFVAGSSWLGIDRILHAYGYYVSFLALNGVLEAMLQATLPVQGLRRQTIVSFIFSILHYLLGTRMLQYGAKGLIFANIANMALRIVFAAILLSRSLNVGPTSIDWRLSPLFVVTYAILPSSISNFYDLTKIVATGLTLTAAVAVVELRKLRKVRRQQTTKKEH</sequence>
<evidence type="ECO:0000256" key="1">
    <source>
        <dbReference type="ARBA" id="ARBA00004477"/>
    </source>
</evidence>
<keyword evidence="5 10" id="KW-0256">Endoplasmic reticulum</keyword>
<keyword evidence="6 10" id="KW-1133">Transmembrane helix</keyword>
<feature type="transmembrane region" description="Helical" evidence="10">
    <location>
        <begin position="198"/>
        <end position="215"/>
    </location>
</feature>
<accession>A0A1E4TLX8</accession>
<keyword evidence="4 10" id="KW-0812">Transmembrane</keyword>
<reference evidence="12" key="1">
    <citation type="submission" date="2016-02" db="EMBL/GenBank/DDBJ databases">
        <title>Comparative genomics of biotechnologically important yeasts.</title>
        <authorList>
            <consortium name="DOE Joint Genome Institute"/>
            <person name="Riley R."/>
            <person name="Haridas S."/>
            <person name="Wolfe K.H."/>
            <person name="Lopes M.R."/>
            <person name="Hittinger C.T."/>
            <person name="Goker M."/>
            <person name="Salamov A."/>
            <person name="Wisecaver J."/>
            <person name="Long T.M."/>
            <person name="Aerts A.L."/>
            <person name="Barry K."/>
            <person name="Choi C."/>
            <person name="Clum A."/>
            <person name="Coughlan A.Y."/>
            <person name="Deshpande S."/>
            <person name="Douglass A.P."/>
            <person name="Hanson S.J."/>
            <person name="Klenk H.-P."/>
            <person name="Labutti K."/>
            <person name="Lapidus A."/>
            <person name="Lindquist E."/>
            <person name="Lipzen A."/>
            <person name="Meier-Kolthoff J.P."/>
            <person name="Ohm R.A."/>
            <person name="Otillar R.P."/>
            <person name="Pangilinan J."/>
            <person name="Peng Y."/>
            <person name="Rokas A."/>
            <person name="Rosa C.A."/>
            <person name="Scheuner C."/>
            <person name="Sibirny A.A."/>
            <person name="Slot J.C."/>
            <person name="Stielow J.B."/>
            <person name="Sun H."/>
            <person name="Kurtzman C.P."/>
            <person name="Blackwell M."/>
            <person name="Jeffries T.W."/>
            <person name="Grigoriev I.V."/>
        </authorList>
    </citation>
    <scope>NUCLEOTIDE SEQUENCE [LARGE SCALE GENOMIC DNA]</scope>
    <source>
        <strain evidence="12">NRRL Y-17796</strain>
    </source>
</reference>
<dbReference type="InterPro" id="IPR007594">
    <property type="entry name" value="RFT1"/>
</dbReference>
<dbReference type="PANTHER" id="PTHR13117">
    <property type="entry name" value="ENDOPLASMIC RETICULUM MULTISPAN TRANSMEMBRANE PROTEIN-RELATED"/>
    <property type="match status" value="1"/>
</dbReference>
<gene>
    <name evidence="11" type="ORF">CANCADRAFT_1239</name>
</gene>
<organism evidence="11 12">
    <name type="scientific">Tortispora caseinolytica NRRL Y-17796</name>
    <dbReference type="NCBI Taxonomy" id="767744"/>
    <lineage>
        <taxon>Eukaryota</taxon>
        <taxon>Fungi</taxon>
        <taxon>Dikarya</taxon>
        <taxon>Ascomycota</taxon>
        <taxon>Saccharomycotina</taxon>
        <taxon>Trigonopsidomycetes</taxon>
        <taxon>Trigonopsidales</taxon>
        <taxon>Trigonopsidaceae</taxon>
        <taxon>Tortispora</taxon>
    </lineage>
</organism>
<keyword evidence="10" id="KW-0813">Transport</keyword>
<feature type="transmembrane region" description="Helical" evidence="10">
    <location>
        <begin position="283"/>
        <end position="308"/>
    </location>
</feature>
<comment type="pathway">
    <text evidence="2">Protein modification; protein glycosylation.</text>
</comment>
<dbReference type="PANTHER" id="PTHR13117:SF5">
    <property type="entry name" value="PROTEIN RFT1 HOMOLOG"/>
    <property type="match status" value="1"/>
</dbReference>
<evidence type="ECO:0000256" key="9">
    <source>
        <dbReference type="ARBA" id="ARBA00045912"/>
    </source>
</evidence>
<evidence type="ECO:0000256" key="7">
    <source>
        <dbReference type="ARBA" id="ARBA00023136"/>
    </source>
</evidence>
<comment type="similarity">
    <text evidence="3 10">Belongs to the RFT1 family.</text>
</comment>
<dbReference type="Proteomes" id="UP000095023">
    <property type="component" value="Unassembled WGS sequence"/>
</dbReference>
<evidence type="ECO:0000256" key="5">
    <source>
        <dbReference type="ARBA" id="ARBA00022824"/>
    </source>
</evidence>
<feature type="transmembrane region" description="Helical" evidence="10">
    <location>
        <begin position="168"/>
        <end position="186"/>
    </location>
</feature>
<feature type="transmembrane region" description="Helical" evidence="10">
    <location>
        <begin position="47"/>
        <end position="65"/>
    </location>
</feature>
<feature type="transmembrane region" description="Helical" evidence="10">
    <location>
        <begin position="85"/>
        <end position="104"/>
    </location>
</feature>
<dbReference type="Pfam" id="PF04506">
    <property type="entry name" value="Rft-1"/>
    <property type="match status" value="1"/>
</dbReference>
<proteinExistence type="inferred from homology"/>
<comment type="caution">
    <text evidence="10">Lacks conserved residue(s) required for the propagation of feature annotation.</text>
</comment>
<dbReference type="AlphaFoldDB" id="A0A1E4TLX8"/>
<protein>
    <recommendedName>
        <fullName evidence="8 10">Man(5)GlcNAc(2)-PP-dolichol translocation protein RFT1</fullName>
    </recommendedName>
</protein>
<name>A0A1E4TLX8_9ASCO</name>
<evidence type="ECO:0000256" key="8">
    <source>
        <dbReference type="ARBA" id="ARBA00044793"/>
    </source>
</evidence>
<feature type="transmembrane region" description="Helical" evidence="10">
    <location>
        <begin position="375"/>
        <end position="396"/>
    </location>
</feature>
<evidence type="ECO:0000256" key="3">
    <source>
        <dbReference type="ARBA" id="ARBA00010288"/>
    </source>
</evidence>
<dbReference type="OrthoDB" id="9979195at2759"/>
<comment type="subcellular location">
    <subcellularLocation>
        <location evidence="1 10">Endoplasmic reticulum membrane</location>
        <topology evidence="1 10">Multi-pass membrane protein</topology>
    </subcellularLocation>
</comment>
<dbReference type="EMBL" id="KV453841">
    <property type="protein sequence ID" value="ODV92648.1"/>
    <property type="molecule type" value="Genomic_DNA"/>
</dbReference>
<feature type="transmembrane region" description="Helical" evidence="10">
    <location>
        <begin position="431"/>
        <end position="450"/>
    </location>
</feature>
<evidence type="ECO:0000256" key="6">
    <source>
        <dbReference type="ARBA" id="ARBA00022989"/>
    </source>
</evidence>
<evidence type="ECO:0000313" key="12">
    <source>
        <dbReference type="Proteomes" id="UP000095023"/>
    </source>
</evidence>
<feature type="transmembrane region" description="Helical" evidence="10">
    <location>
        <begin position="350"/>
        <end position="369"/>
    </location>
</feature>
<evidence type="ECO:0000313" key="11">
    <source>
        <dbReference type="EMBL" id="ODV92648.1"/>
    </source>
</evidence>
<evidence type="ECO:0000256" key="10">
    <source>
        <dbReference type="RuleBase" id="RU365067"/>
    </source>
</evidence>
<keyword evidence="7 10" id="KW-0472">Membrane</keyword>
<keyword evidence="12" id="KW-1185">Reference proteome</keyword>
<comment type="function">
    <text evidence="9 10">Intramembrane glycolipid transporter that operates in the biosynthetic pathway of dolichol-linked oligosaccharides, the glycan precursors employed in protein asparagine (N)-glycosylation. The sequential addition of sugars to dolichol pyrophosphate produces dolichol-linked oligosaccharides containing fourteen sugars, including two GlcNAcs, nine mannoses and three glucoses. Once assembled, the oligosaccharide is transferred from the lipid to nascent proteins by oligosaccharyltransferases. The assembly of dolichol-linked oligosaccharides begins on the cytosolic side of the endoplasmic reticulum membrane and finishes in its lumen. RFT1 could mediate the translocation of the cytosolically oriented intermediate DolPP-GlcNAc2Man5, produced by ALG11, into the ER lumen where dolichol-linked oligosaccharides assembly continues. However, the intramembrane lipid transporter activity could not be confirmed in vitro.</text>
</comment>
<evidence type="ECO:0000256" key="2">
    <source>
        <dbReference type="ARBA" id="ARBA00004922"/>
    </source>
</evidence>
<dbReference type="GO" id="GO:0034203">
    <property type="term" value="P:glycolipid translocation"/>
    <property type="evidence" value="ECO:0007669"/>
    <property type="project" value="TreeGrafter"/>
</dbReference>
<feature type="transmembrane region" description="Helical" evidence="10">
    <location>
        <begin position="320"/>
        <end position="338"/>
    </location>
</feature>
<dbReference type="GO" id="GO:0006488">
    <property type="term" value="P:dolichol-linked oligosaccharide biosynthetic process"/>
    <property type="evidence" value="ECO:0007669"/>
    <property type="project" value="InterPro"/>
</dbReference>